<gene>
    <name evidence="1" type="ORF">M8C21_022654</name>
</gene>
<proteinExistence type="predicted"/>
<accession>A0AAD5GLH3</accession>
<dbReference type="AlphaFoldDB" id="A0AAD5GLH3"/>
<dbReference type="EMBL" id="JAMZMK010006798">
    <property type="protein sequence ID" value="KAI7747280.1"/>
    <property type="molecule type" value="Genomic_DNA"/>
</dbReference>
<dbReference type="Proteomes" id="UP001206925">
    <property type="component" value="Unassembled WGS sequence"/>
</dbReference>
<comment type="caution">
    <text evidence="1">The sequence shown here is derived from an EMBL/GenBank/DDBJ whole genome shotgun (WGS) entry which is preliminary data.</text>
</comment>
<dbReference type="PANTHER" id="PTHR36348">
    <property type="entry name" value="EXPRESSED PROTEIN"/>
    <property type="match status" value="1"/>
</dbReference>
<sequence length="68" mass="7848">MLQKVLQLYASKFLSKRSYATKGNEVLKAEQCLEEIIKVQMNCAHLENCLHKAREEAQTHLCETNRSP</sequence>
<reference evidence="1" key="1">
    <citation type="submission" date="2022-06" db="EMBL/GenBank/DDBJ databases">
        <title>Uncovering the hologenomic basis of an extraordinary plant invasion.</title>
        <authorList>
            <person name="Bieker V.C."/>
            <person name="Martin M.D."/>
            <person name="Gilbert T."/>
            <person name="Hodgins K."/>
            <person name="Battlay P."/>
            <person name="Petersen B."/>
            <person name="Wilson J."/>
        </authorList>
    </citation>
    <scope>NUCLEOTIDE SEQUENCE</scope>
    <source>
        <strain evidence="1">AA19_3_7</strain>
        <tissue evidence="1">Leaf</tissue>
    </source>
</reference>
<protein>
    <submittedName>
        <fullName evidence="1">Uncharacterized protein</fullName>
    </submittedName>
</protein>
<evidence type="ECO:0000313" key="1">
    <source>
        <dbReference type="EMBL" id="KAI7747280.1"/>
    </source>
</evidence>
<dbReference type="PANTHER" id="PTHR36348:SF1">
    <property type="entry name" value="EXPRESSED PROTEIN"/>
    <property type="match status" value="1"/>
</dbReference>
<name>A0AAD5GLH3_AMBAR</name>
<evidence type="ECO:0000313" key="2">
    <source>
        <dbReference type="Proteomes" id="UP001206925"/>
    </source>
</evidence>
<organism evidence="1 2">
    <name type="scientific">Ambrosia artemisiifolia</name>
    <name type="common">Common ragweed</name>
    <dbReference type="NCBI Taxonomy" id="4212"/>
    <lineage>
        <taxon>Eukaryota</taxon>
        <taxon>Viridiplantae</taxon>
        <taxon>Streptophyta</taxon>
        <taxon>Embryophyta</taxon>
        <taxon>Tracheophyta</taxon>
        <taxon>Spermatophyta</taxon>
        <taxon>Magnoliopsida</taxon>
        <taxon>eudicotyledons</taxon>
        <taxon>Gunneridae</taxon>
        <taxon>Pentapetalae</taxon>
        <taxon>asterids</taxon>
        <taxon>campanulids</taxon>
        <taxon>Asterales</taxon>
        <taxon>Asteraceae</taxon>
        <taxon>Asteroideae</taxon>
        <taxon>Heliantheae alliance</taxon>
        <taxon>Heliantheae</taxon>
        <taxon>Ambrosia</taxon>
    </lineage>
</organism>
<keyword evidence="2" id="KW-1185">Reference proteome</keyword>